<dbReference type="Proteomes" id="UP000887116">
    <property type="component" value="Unassembled WGS sequence"/>
</dbReference>
<proteinExistence type="predicted"/>
<evidence type="ECO:0000313" key="3">
    <source>
        <dbReference type="Proteomes" id="UP000887116"/>
    </source>
</evidence>
<comment type="caution">
    <text evidence="2">The sequence shown here is derived from an EMBL/GenBank/DDBJ whole genome shotgun (WGS) entry which is preliminary data.</text>
</comment>
<dbReference type="AlphaFoldDB" id="A0A8X6F908"/>
<protein>
    <submittedName>
        <fullName evidence="2">Uncharacterized protein</fullName>
    </submittedName>
</protein>
<keyword evidence="1" id="KW-0732">Signal</keyword>
<dbReference type="EMBL" id="BMAO01001528">
    <property type="protein sequence ID" value="GFQ74078.1"/>
    <property type="molecule type" value="Genomic_DNA"/>
</dbReference>
<keyword evidence="3" id="KW-1185">Reference proteome</keyword>
<organism evidence="2 3">
    <name type="scientific">Trichonephila clavata</name>
    <name type="common">Joro spider</name>
    <name type="synonym">Nephila clavata</name>
    <dbReference type="NCBI Taxonomy" id="2740835"/>
    <lineage>
        <taxon>Eukaryota</taxon>
        <taxon>Metazoa</taxon>
        <taxon>Ecdysozoa</taxon>
        <taxon>Arthropoda</taxon>
        <taxon>Chelicerata</taxon>
        <taxon>Arachnida</taxon>
        <taxon>Araneae</taxon>
        <taxon>Araneomorphae</taxon>
        <taxon>Entelegynae</taxon>
        <taxon>Araneoidea</taxon>
        <taxon>Nephilidae</taxon>
        <taxon>Trichonephila</taxon>
    </lineage>
</organism>
<feature type="chain" id="PRO_5036450787" evidence="1">
    <location>
        <begin position="26"/>
        <end position="87"/>
    </location>
</feature>
<accession>A0A8X6F908</accession>
<reference evidence="2" key="1">
    <citation type="submission" date="2020-07" db="EMBL/GenBank/DDBJ databases">
        <title>Multicomponent nature underlies the extraordinary mechanical properties of spider dragline silk.</title>
        <authorList>
            <person name="Kono N."/>
            <person name="Nakamura H."/>
            <person name="Mori M."/>
            <person name="Yoshida Y."/>
            <person name="Ohtoshi R."/>
            <person name="Malay A.D."/>
            <person name="Moran D.A.P."/>
            <person name="Tomita M."/>
            <person name="Numata K."/>
            <person name="Arakawa K."/>
        </authorList>
    </citation>
    <scope>NUCLEOTIDE SEQUENCE</scope>
</reference>
<feature type="signal peptide" evidence="1">
    <location>
        <begin position="1"/>
        <end position="25"/>
    </location>
</feature>
<dbReference type="OrthoDB" id="10585400at2759"/>
<evidence type="ECO:0000256" key="1">
    <source>
        <dbReference type="SAM" id="SignalP"/>
    </source>
</evidence>
<gene>
    <name evidence="2" type="ORF">TNCT_633301</name>
</gene>
<name>A0A8X6F908_TRICU</name>
<evidence type="ECO:0000313" key="2">
    <source>
        <dbReference type="EMBL" id="GFQ74078.1"/>
    </source>
</evidence>
<sequence length="87" mass="10020">MTPHDFLCDFSRWMVLPLLWVQTDASSTYQRQSPSTLDSLSSLSRLPSKLYSMQQAKKFVLIPEDRLKKKYSESTASDSLITKCLRS</sequence>